<dbReference type="PROSITE" id="PS50075">
    <property type="entry name" value="CARRIER"/>
    <property type="match status" value="1"/>
</dbReference>
<comment type="caution">
    <text evidence="2">The sequence shown here is derived from an EMBL/GenBank/DDBJ whole genome shotgun (WGS) entry which is preliminary data.</text>
</comment>
<evidence type="ECO:0000313" key="3">
    <source>
        <dbReference type="Proteomes" id="UP000438448"/>
    </source>
</evidence>
<dbReference type="InterPro" id="IPR036736">
    <property type="entry name" value="ACP-like_sf"/>
</dbReference>
<evidence type="ECO:0000259" key="1">
    <source>
        <dbReference type="PROSITE" id="PS50075"/>
    </source>
</evidence>
<dbReference type="InterPro" id="IPR009081">
    <property type="entry name" value="PP-bd_ACP"/>
</dbReference>
<accession>A0A7K0D399</accession>
<dbReference type="AlphaFoldDB" id="A0A7K0D399"/>
<gene>
    <name evidence="2" type="ORF">NRB20_33110</name>
</gene>
<evidence type="ECO:0000313" key="2">
    <source>
        <dbReference type="EMBL" id="MQY20213.1"/>
    </source>
</evidence>
<dbReference type="SUPFAM" id="SSF47336">
    <property type="entry name" value="ACP-like"/>
    <property type="match status" value="1"/>
</dbReference>
<protein>
    <recommendedName>
        <fullName evidence="1">Carrier domain-containing protein</fullName>
    </recommendedName>
</protein>
<dbReference type="Proteomes" id="UP000438448">
    <property type="component" value="Unassembled WGS sequence"/>
</dbReference>
<organism evidence="2 3">
    <name type="scientific">Nocardia macrotermitis</name>
    <dbReference type="NCBI Taxonomy" id="2585198"/>
    <lineage>
        <taxon>Bacteria</taxon>
        <taxon>Bacillati</taxon>
        <taxon>Actinomycetota</taxon>
        <taxon>Actinomycetes</taxon>
        <taxon>Mycobacteriales</taxon>
        <taxon>Nocardiaceae</taxon>
        <taxon>Nocardia</taxon>
    </lineage>
</organism>
<feature type="domain" description="Carrier" evidence="1">
    <location>
        <begin position="8"/>
        <end position="88"/>
    </location>
</feature>
<name>A0A7K0D399_9NOCA</name>
<sequence length="102" mass="11526">MTQTPSAEQISTRVRNTLRSVLGEALDAVADADELRERLGDRFDSLRAVECITRIEEEFGIEVDFVGHDVRYEFASLERIARFVNWQLEDQRAVEGSTAGGH</sequence>
<keyword evidence="3" id="KW-1185">Reference proteome</keyword>
<dbReference type="EMBL" id="WEGK01000006">
    <property type="protein sequence ID" value="MQY20213.1"/>
    <property type="molecule type" value="Genomic_DNA"/>
</dbReference>
<dbReference type="Pfam" id="PF00550">
    <property type="entry name" value="PP-binding"/>
    <property type="match status" value="1"/>
</dbReference>
<reference evidence="2 3" key="1">
    <citation type="submission" date="2019-10" db="EMBL/GenBank/DDBJ databases">
        <title>Nocardia macrotermitis sp. nov. and Nocardia aurantia sp. nov., isolated from the gut of fungus growing-termite Macrotermes natalensis.</title>
        <authorList>
            <person name="Benndorf R."/>
            <person name="Schwitalla J."/>
            <person name="Martin K."/>
            <person name="De Beer W."/>
            <person name="Kaster A.-K."/>
            <person name="Vollmers J."/>
            <person name="Poulsen M."/>
            <person name="Beemelmanns C."/>
        </authorList>
    </citation>
    <scope>NUCLEOTIDE SEQUENCE [LARGE SCALE GENOMIC DNA]</scope>
    <source>
        <strain evidence="2 3">RB20</strain>
    </source>
</reference>
<dbReference type="Gene3D" id="1.10.1200.10">
    <property type="entry name" value="ACP-like"/>
    <property type="match status" value="1"/>
</dbReference>
<proteinExistence type="predicted"/>